<dbReference type="EnsemblPlants" id="EMT31596">
    <property type="protein sequence ID" value="EMT31596"/>
    <property type="gene ID" value="F775_29890"/>
</dbReference>
<dbReference type="AlphaFoldDB" id="M8D5F6"/>
<sequence length="87" mass="9810">MTRRFLDEQRTVVGQLEPVAAAAPIPDWKISGPEEVLLLRVIEATELTTAFAKLRRGERIADNMELRNREAVRSRAFLKASEACRSS</sequence>
<protein>
    <submittedName>
        <fullName evidence="1">Uncharacterized protein</fullName>
    </submittedName>
</protein>
<organism evidence="1">
    <name type="scientific">Aegilops tauschii</name>
    <name type="common">Tausch's goatgrass</name>
    <name type="synonym">Aegilops squarrosa</name>
    <dbReference type="NCBI Taxonomy" id="37682"/>
    <lineage>
        <taxon>Eukaryota</taxon>
        <taxon>Viridiplantae</taxon>
        <taxon>Streptophyta</taxon>
        <taxon>Embryophyta</taxon>
        <taxon>Tracheophyta</taxon>
        <taxon>Spermatophyta</taxon>
        <taxon>Magnoliopsida</taxon>
        <taxon>Liliopsida</taxon>
        <taxon>Poales</taxon>
        <taxon>Poaceae</taxon>
        <taxon>BOP clade</taxon>
        <taxon>Pooideae</taxon>
        <taxon>Triticodae</taxon>
        <taxon>Triticeae</taxon>
        <taxon>Triticinae</taxon>
        <taxon>Aegilops</taxon>
    </lineage>
</organism>
<proteinExistence type="predicted"/>
<evidence type="ECO:0000313" key="1">
    <source>
        <dbReference type="EnsemblPlants" id="EMT31596"/>
    </source>
</evidence>
<name>M8D5F6_AEGTA</name>
<reference evidence="1" key="1">
    <citation type="submission" date="2015-06" db="UniProtKB">
        <authorList>
            <consortium name="EnsemblPlants"/>
        </authorList>
    </citation>
    <scope>IDENTIFICATION</scope>
</reference>
<accession>M8D5F6</accession>